<dbReference type="Pfam" id="PF07396">
    <property type="entry name" value="Porin_O_P"/>
    <property type="match status" value="1"/>
</dbReference>
<dbReference type="EMBL" id="VKGK01000008">
    <property type="protein sequence ID" value="TRY14772.1"/>
    <property type="molecule type" value="Genomic_DNA"/>
</dbReference>
<dbReference type="SUPFAM" id="SSF56935">
    <property type="entry name" value="Porins"/>
    <property type="match status" value="1"/>
</dbReference>
<reference evidence="3" key="1">
    <citation type="submission" date="2019-07" db="EMBL/GenBank/DDBJ databases">
        <title>Shewanella sp. YLB-08 draft genomic sequence.</title>
        <authorList>
            <person name="Yu L."/>
        </authorList>
    </citation>
    <scope>NUCLEOTIDE SEQUENCE [LARGE SCALE GENOMIC DNA]</scope>
    <source>
        <strain evidence="3">JCM 20706</strain>
    </source>
</reference>
<feature type="chain" id="PRO_5021816749" description="Porin" evidence="1">
    <location>
        <begin position="31"/>
        <end position="378"/>
    </location>
</feature>
<keyword evidence="1" id="KW-0732">Signal</keyword>
<organism evidence="2 3">
    <name type="scientific">Shewanella hanedai</name>
    <name type="common">Alteromonas hanedai</name>
    <dbReference type="NCBI Taxonomy" id="25"/>
    <lineage>
        <taxon>Bacteria</taxon>
        <taxon>Pseudomonadati</taxon>
        <taxon>Pseudomonadota</taxon>
        <taxon>Gammaproteobacteria</taxon>
        <taxon>Alteromonadales</taxon>
        <taxon>Shewanellaceae</taxon>
        <taxon>Shewanella</taxon>
    </lineage>
</organism>
<protein>
    <recommendedName>
        <fullName evidence="4">Porin</fullName>
    </recommendedName>
</protein>
<evidence type="ECO:0000313" key="2">
    <source>
        <dbReference type="EMBL" id="TRY14772.1"/>
    </source>
</evidence>
<feature type="signal peptide" evidence="1">
    <location>
        <begin position="1"/>
        <end position="30"/>
    </location>
</feature>
<name>A0A553JQN9_SHEHA</name>
<keyword evidence="3" id="KW-1185">Reference proteome</keyword>
<dbReference type="InterPro" id="IPR010870">
    <property type="entry name" value="Porin_O/P"/>
</dbReference>
<evidence type="ECO:0000313" key="3">
    <source>
        <dbReference type="Proteomes" id="UP000318126"/>
    </source>
</evidence>
<dbReference type="Gene3D" id="2.40.160.10">
    <property type="entry name" value="Porin"/>
    <property type="match status" value="1"/>
</dbReference>
<accession>A0A553JQN9</accession>
<sequence length="378" mass="41656">MLKIHTSTSSLLTISLLATMQLAATTHANAGGRLALNDDAFIDINLGLKTSVAYIENKAPNATDNDLNFDLESARFYLSGQLFKNVTFEFTTDYSNYGDADNNSDVQLLDASVNYQFSEQLNVKAGRFIRPMDRSNQAGPYFSNTWDYPVIAAINGIAPIIAGRDEGVVVWGYTEGGKFKYYGGIFEGVKGASPHSSSPLLTTRLEYNFWDPEPGYYSANAHYGDANIFALGFNYHTQDNAVSADNKTDSVTTTSVDLLIEKVLGNEGVVTLEAAFYDYDYSELSALQGDAYLVSTSYLFPASSPSANRYQILARHQRFNHDDTFPSVVADSYNQRNEVGLNYIIKGHSAKLSLVYANEKIEGGDNNVLRFGVQLQTF</sequence>
<dbReference type="Proteomes" id="UP000318126">
    <property type="component" value="Unassembled WGS sequence"/>
</dbReference>
<dbReference type="InterPro" id="IPR023614">
    <property type="entry name" value="Porin_dom_sf"/>
</dbReference>
<proteinExistence type="predicted"/>
<evidence type="ECO:0000256" key="1">
    <source>
        <dbReference type="SAM" id="SignalP"/>
    </source>
</evidence>
<comment type="caution">
    <text evidence="2">The sequence shown here is derived from an EMBL/GenBank/DDBJ whole genome shotgun (WGS) entry which is preliminary data.</text>
</comment>
<gene>
    <name evidence="2" type="ORF">FN961_08760</name>
</gene>
<dbReference type="OrthoDB" id="9771991at2"/>
<evidence type="ECO:0008006" key="4">
    <source>
        <dbReference type="Google" id="ProtNLM"/>
    </source>
</evidence>
<dbReference type="RefSeq" id="WP_143564171.1">
    <property type="nucleotide sequence ID" value="NZ_BMPL01000006.1"/>
</dbReference>
<dbReference type="AlphaFoldDB" id="A0A553JQN9"/>